<feature type="non-terminal residue" evidence="2">
    <location>
        <position position="117"/>
    </location>
</feature>
<evidence type="ECO:0000313" key="2">
    <source>
        <dbReference type="EMBL" id="KAF9938158.1"/>
    </source>
</evidence>
<dbReference type="Proteomes" id="UP000738359">
    <property type="component" value="Unassembled WGS sequence"/>
</dbReference>
<feature type="domain" description="Thioesterase" evidence="1">
    <location>
        <begin position="1"/>
        <end position="72"/>
    </location>
</feature>
<comment type="caution">
    <text evidence="2">The sequence shown here is derived from an EMBL/GenBank/DDBJ whole genome shotgun (WGS) entry which is preliminary data.</text>
</comment>
<dbReference type="InterPro" id="IPR029058">
    <property type="entry name" value="AB_hydrolase_fold"/>
</dbReference>
<keyword evidence="3" id="KW-1185">Reference proteome</keyword>
<dbReference type="EMBL" id="JAAAHY010003740">
    <property type="protein sequence ID" value="KAF9938158.1"/>
    <property type="molecule type" value="Genomic_DNA"/>
</dbReference>
<dbReference type="InterPro" id="IPR001031">
    <property type="entry name" value="Thioesterase"/>
</dbReference>
<organism evidence="2 3">
    <name type="scientific">Mortierella alpina</name>
    <name type="common">Oleaginous fungus</name>
    <name type="synonym">Mortierella renispora</name>
    <dbReference type="NCBI Taxonomy" id="64518"/>
    <lineage>
        <taxon>Eukaryota</taxon>
        <taxon>Fungi</taxon>
        <taxon>Fungi incertae sedis</taxon>
        <taxon>Mucoromycota</taxon>
        <taxon>Mortierellomycotina</taxon>
        <taxon>Mortierellomycetes</taxon>
        <taxon>Mortierellales</taxon>
        <taxon>Mortierellaceae</taxon>
        <taxon>Mortierella</taxon>
    </lineage>
</organism>
<dbReference type="SUPFAM" id="SSF53474">
    <property type="entry name" value="alpha/beta-Hydrolases"/>
    <property type="match status" value="1"/>
</dbReference>
<evidence type="ECO:0000313" key="3">
    <source>
        <dbReference type="Proteomes" id="UP000738359"/>
    </source>
</evidence>
<dbReference type="Pfam" id="PF00975">
    <property type="entry name" value="Thioesterase"/>
    <property type="match status" value="1"/>
</dbReference>
<name>A0A9P6LT77_MORAP</name>
<reference evidence="2" key="1">
    <citation type="journal article" date="2020" name="Fungal Divers.">
        <title>Resolving the Mortierellaceae phylogeny through synthesis of multi-gene phylogenetics and phylogenomics.</title>
        <authorList>
            <person name="Vandepol N."/>
            <person name="Liber J."/>
            <person name="Desiro A."/>
            <person name="Na H."/>
            <person name="Kennedy M."/>
            <person name="Barry K."/>
            <person name="Grigoriev I.V."/>
            <person name="Miller A.N."/>
            <person name="O'Donnell K."/>
            <person name="Stajich J.E."/>
            <person name="Bonito G."/>
        </authorList>
    </citation>
    <scope>NUCLEOTIDE SEQUENCE</scope>
    <source>
        <strain evidence="2">CK1249</strain>
    </source>
</reference>
<evidence type="ECO:0000259" key="1">
    <source>
        <dbReference type="Pfam" id="PF00975"/>
    </source>
</evidence>
<proteinExistence type="predicted"/>
<protein>
    <recommendedName>
        <fullName evidence="1">Thioesterase domain-containing protein</fullName>
    </recommendedName>
</protein>
<accession>A0A9P6LT77</accession>
<dbReference type="OrthoDB" id="329835at2759"/>
<dbReference type="Gene3D" id="3.40.50.1820">
    <property type="entry name" value="alpha/beta hydrolase"/>
    <property type="match status" value="1"/>
</dbReference>
<dbReference type="AlphaFoldDB" id="A0A9P6LT77"/>
<sequence length="117" mass="13071">MEEMSLDYIEQIRKIQPRGPYHLLGWSFGGKVAHNMAVVLQSQGESVPLLVIMDTVPVRSTQDDERSGVQDESGRYDEYLSRLLGVYPVDGALALKSMVAPILDNNVKLSRHFIPSV</sequence>
<gene>
    <name evidence="2" type="ORF">BGZ70_006582</name>
</gene>